<keyword evidence="3" id="KW-0256">Endoplasmic reticulum</keyword>
<evidence type="ECO:0000256" key="4">
    <source>
        <dbReference type="ARBA" id="ARBA00022989"/>
    </source>
</evidence>
<organism evidence="8 9">
    <name type="scientific">Phellinidium pouzarii</name>
    <dbReference type="NCBI Taxonomy" id="167371"/>
    <lineage>
        <taxon>Eukaryota</taxon>
        <taxon>Fungi</taxon>
        <taxon>Dikarya</taxon>
        <taxon>Basidiomycota</taxon>
        <taxon>Agaricomycotina</taxon>
        <taxon>Agaricomycetes</taxon>
        <taxon>Hymenochaetales</taxon>
        <taxon>Hymenochaetaceae</taxon>
        <taxon>Phellinidium</taxon>
    </lineage>
</organism>
<evidence type="ECO:0000256" key="1">
    <source>
        <dbReference type="ARBA" id="ARBA00004477"/>
    </source>
</evidence>
<feature type="transmembrane region" description="Helical" evidence="7">
    <location>
        <begin position="204"/>
        <end position="224"/>
    </location>
</feature>
<evidence type="ECO:0000256" key="3">
    <source>
        <dbReference type="ARBA" id="ARBA00022824"/>
    </source>
</evidence>
<name>A0A4S4LBB8_9AGAM</name>
<evidence type="ECO:0000256" key="6">
    <source>
        <dbReference type="ARBA" id="ARBA00023136"/>
    </source>
</evidence>
<evidence type="ECO:0000313" key="9">
    <source>
        <dbReference type="Proteomes" id="UP000308199"/>
    </source>
</evidence>
<evidence type="ECO:0000256" key="7">
    <source>
        <dbReference type="SAM" id="Phobius"/>
    </source>
</evidence>
<feature type="transmembrane region" description="Helical" evidence="7">
    <location>
        <begin position="12"/>
        <end position="35"/>
    </location>
</feature>
<comment type="caution">
    <text evidence="8">The sequence shown here is derived from an EMBL/GenBank/DDBJ whole genome shotgun (WGS) entry which is preliminary data.</text>
</comment>
<gene>
    <name evidence="8" type="ORF">EW145_g3728</name>
</gene>
<accession>A0A4S4LBB8</accession>
<dbReference type="CDD" id="cd23995">
    <property type="entry name" value="Seipin_BSCL2_like"/>
    <property type="match status" value="1"/>
</dbReference>
<reference evidence="8 9" key="1">
    <citation type="submission" date="2019-02" db="EMBL/GenBank/DDBJ databases">
        <title>Genome sequencing of the rare red list fungi Phellinidium pouzarii.</title>
        <authorList>
            <person name="Buettner E."/>
            <person name="Kellner H."/>
        </authorList>
    </citation>
    <scope>NUCLEOTIDE SEQUENCE [LARGE SCALE GENOMIC DNA]</scope>
    <source>
        <strain evidence="8 9">DSM 108285</strain>
    </source>
</reference>
<dbReference type="Pfam" id="PF06775">
    <property type="entry name" value="Seipin"/>
    <property type="match status" value="1"/>
</dbReference>
<dbReference type="EMBL" id="SGPK01000167">
    <property type="protein sequence ID" value="THH06950.1"/>
    <property type="molecule type" value="Genomic_DNA"/>
</dbReference>
<dbReference type="GO" id="GO:0140042">
    <property type="term" value="P:lipid droplet formation"/>
    <property type="evidence" value="ECO:0007669"/>
    <property type="project" value="UniProtKB-ARBA"/>
</dbReference>
<protein>
    <recommendedName>
        <fullName evidence="10">Seipin</fullName>
    </recommendedName>
</protein>
<dbReference type="InterPro" id="IPR009617">
    <property type="entry name" value="Seipin"/>
</dbReference>
<dbReference type="PANTHER" id="PTHR21212:SF0">
    <property type="entry name" value="SEIPIN"/>
    <property type="match status" value="1"/>
</dbReference>
<comment type="subcellular location">
    <subcellularLocation>
        <location evidence="1">Endoplasmic reticulum membrane</location>
        <topology evidence="1">Multi-pass membrane protein</topology>
    </subcellularLocation>
</comment>
<sequence>MRLKALYPKLVPLFICLGALPVLVLFSLVAGWTVWDSIAEGWSVPVYLQYGEGTLPHSELEISSLATNQPYDISLHLTIPATEANYAIGNFMTSLTMSTYRNTTIVDVRRPTEKALVVLPAPSFIPFMSRTPRLIEMSVPLISSVITGSARVRARLELGRKDNWRSLGNGEGRELSVYAASLRGKARPQGLRRLLSAFPLSSSVAASVAFFVVSGLVLSGFLLPSMLLREPKVKSEEDTTGQYFKFNMLTG</sequence>
<evidence type="ECO:0000313" key="8">
    <source>
        <dbReference type="EMBL" id="THH06950.1"/>
    </source>
</evidence>
<dbReference type="AlphaFoldDB" id="A0A4S4LBB8"/>
<keyword evidence="5" id="KW-0443">Lipid metabolism</keyword>
<evidence type="ECO:0000256" key="2">
    <source>
        <dbReference type="ARBA" id="ARBA00022692"/>
    </source>
</evidence>
<proteinExistence type="predicted"/>
<dbReference type="Proteomes" id="UP000308199">
    <property type="component" value="Unassembled WGS sequence"/>
</dbReference>
<keyword evidence="6 7" id="KW-0472">Membrane</keyword>
<evidence type="ECO:0000256" key="5">
    <source>
        <dbReference type="ARBA" id="ARBA00023098"/>
    </source>
</evidence>
<dbReference type="GO" id="GO:0006629">
    <property type="term" value="P:lipid metabolic process"/>
    <property type="evidence" value="ECO:0007669"/>
    <property type="project" value="UniProtKB-KW"/>
</dbReference>
<evidence type="ECO:0008006" key="10">
    <source>
        <dbReference type="Google" id="ProtNLM"/>
    </source>
</evidence>
<keyword evidence="9" id="KW-1185">Reference proteome</keyword>
<dbReference type="GO" id="GO:0005789">
    <property type="term" value="C:endoplasmic reticulum membrane"/>
    <property type="evidence" value="ECO:0007669"/>
    <property type="project" value="UniProtKB-SubCell"/>
</dbReference>
<dbReference type="OrthoDB" id="3990054at2759"/>
<keyword evidence="4 7" id="KW-1133">Transmembrane helix</keyword>
<keyword evidence="2 7" id="KW-0812">Transmembrane</keyword>
<dbReference type="PANTHER" id="PTHR21212">
    <property type="entry name" value="BERNARDINELLI-SEIP CONGENITAL LIPODYSTROPHY 2 HOMOLOG BSCL2 PROTEIN"/>
    <property type="match status" value="1"/>
</dbReference>